<gene>
    <name evidence="2" type="primary">mspA</name>
</gene>
<name>Q7AYJ3_TREMA</name>
<dbReference type="SUPFAM" id="SSF103515">
    <property type="entry name" value="Autotransporter"/>
    <property type="match status" value="1"/>
</dbReference>
<keyword evidence="1" id="KW-0732">Signal</keyword>
<proteinExistence type="predicted"/>
<dbReference type="InterPro" id="IPR036709">
    <property type="entry name" value="Autotransporte_beta_dom_sf"/>
</dbReference>
<dbReference type="AlphaFoldDB" id="Q7AYJ3"/>
<accession>Q7AYJ3</accession>
<evidence type="ECO:0000313" key="2">
    <source>
        <dbReference type="EMBL" id="CAC82558.1"/>
    </source>
</evidence>
<dbReference type="TCDB" id="1.B.38.3.2">
    <property type="family name" value="the treponema porin major surface protein (tp-msp) family"/>
</dbReference>
<organism evidence="2">
    <name type="scientific">Treponema maltophilum</name>
    <dbReference type="NCBI Taxonomy" id="51160"/>
    <lineage>
        <taxon>Bacteria</taxon>
        <taxon>Pseudomonadati</taxon>
        <taxon>Spirochaetota</taxon>
        <taxon>Spirochaetia</taxon>
        <taxon>Spirochaetales</taxon>
        <taxon>Treponemataceae</taxon>
        <taxon>Treponema</taxon>
    </lineage>
</organism>
<feature type="chain" id="PRO_5004287028" evidence="1">
    <location>
        <begin position="20"/>
        <end position="575"/>
    </location>
</feature>
<evidence type="ECO:0000256" key="1">
    <source>
        <dbReference type="SAM" id="SignalP"/>
    </source>
</evidence>
<dbReference type="EMBL" id="AJ304448">
    <property type="protein sequence ID" value="CAC82558.1"/>
    <property type="molecule type" value="Genomic_DNA"/>
</dbReference>
<sequence>MKKALVFFVALAMIGSVFAAEPAAEAKVAEFSGNAAVTFGFDLDTVKAGFKNTTEADLKFNLMNGGDKSTTGNGVWGELKLVVNALQIRATADVSDGHTFAIQTKKDNDGEDTIFVEIDTAKLHFNDLYVGITSGDFRYGGSFWYPNALNYKDSKEDEKYTRSRAAKLGYDQGLVLGYEKKDLFKVELAARSKKDTTKKVEKVELVHLSAGAKIKEKEYYKTEPAAVTGDTAQDIFNDGTLVSVTADPKVKTLNAEGAYYKPVMKDDETNYWTNKFALGLYGEVTPIKDLRIGVGAAYVLGQLGAAASEDDKTNDISVFAGVDYRFNFNEDFFIQPTVTYNFYNDYKVASKNYAIETNKMNAGLRFGFAKSKSDSENESLLYTFFGQEKLFYETTKNDKGDQILLPGVSVFGSFNFKENAMKTELPVMLTFYSGELVQNLKAYALFGANLGPDAGKGTAVAMSDAVYKGIIEKKGMQAGLAASYDVKVNDAVTIVPAAGVLWTHGSQASGNDKMSADEVAVSLKADVKGLVSNTTFTAFWEKASFGKGAASVGGTKTSVDAVKKGVIGLKAKIAL</sequence>
<protein>
    <submittedName>
        <fullName evidence="2">MspA protein</fullName>
    </submittedName>
</protein>
<feature type="signal peptide" evidence="1">
    <location>
        <begin position="1"/>
        <end position="19"/>
    </location>
</feature>
<reference evidence="2" key="1">
    <citation type="submission" date="2000-12" db="EMBL/GenBank/DDBJ databases">
        <title>Outer sheath associated proteins of the oral spirocheate Treponema maltophilum.</title>
        <authorList>
            <person name="Heuner K."/>
        </authorList>
    </citation>
    <scope>NUCLEOTIDE SEQUENCE</scope>
</reference>